<evidence type="ECO:0000259" key="4">
    <source>
        <dbReference type="PROSITE" id="PS50089"/>
    </source>
</evidence>
<dbReference type="EMBL" id="JAKMXF010000222">
    <property type="protein sequence ID" value="KAI6654464.1"/>
    <property type="molecule type" value="Genomic_DNA"/>
</dbReference>
<evidence type="ECO:0000313" key="5">
    <source>
        <dbReference type="EMBL" id="KAI6654464.1"/>
    </source>
</evidence>
<dbReference type="InterPro" id="IPR013083">
    <property type="entry name" value="Znf_RING/FYVE/PHD"/>
</dbReference>
<dbReference type="Proteomes" id="UP001165289">
    <property type="component" value="Unassembled WGS sequence"/>
</dbReference>
<protein>
    <recommendedName>
        <fullName evidence="4">RING-type domain-containing protein</fullName>
    </recommendedName>
</protein>
<comment type="caution">
    <text evidence="5">The sequence shown here is derived from an EMBL/GenBank/DDBJ whole genome shotgun (WGS) entry which is preliminary data.</text>
</comment>
<evidence type="ECO:0000256" key="1">
    <source>
        <dbReference type="ARBA" id="ARBA00022771"/>
    </source>
</evidence>
<dbReference type="Pfam" id="PF13920">
    <property type="entry name" value="zf-C3HC4_3"/>
    <property type="match status" value="1"/>
</dbReference>
<name>A0AAV7JZS2_9METZ</name>
<dbReference type="Gene3D" id="2.20.25.240">
    <property type="match status" value="1"/>
</dbReference>
<dbReference type="GO" id="GO:0008270">
    <property type="term" value="F:zinc ion binding"/>
    <property type="evidence" value="ECO:0007669"/>
    <property type="project" value="UniProtKB-KW"/>
</dbReference>
<gene>
    <name evidence="5" type="ORF">LOD99_860</name>
</gene>
<dbReference type="Gene3D" id="3.30.40.10">
    <property type="entry name" value="Zinc/RING finger domain, C3HC4 (zinc finger)"/>
    <property type="match status" value="1"/>
</dbReference>
<evidence type="ECO:0000313" key="6">
    <source>
        <dbReference type="Proteomes" id="UP001165289"/>
    </source>
</evidence>
<reference evidence="5 6" key="1">
    <citation type="journal article" date="2023" name="BMC Biol.">
        <title>The compact genome of the sponge Oopsacas minuta (Hexactinellida) is lacking key metazoan core genes.</title>
        <authorList>
            <person name="Santini S."/>
            <person name="Schenkelaars Q."/>
            <person name="Jourda C."/>
            <person name="Duchesne M."/>
            <person name="Belahbib H."/>
            <person name="Rocher C."/>
            <person name="Selva M."/>
            <person name="Riesgo A."/>
            <person name="Vervoort M."/>
            <person name="Leys S.P."/>
            <person name="Kodjabachian L."/>
            <person name="Le Bivic A."/>
            <person name="Borchiellini C."/>
            <person name="Claverie J.M."/>
            <person name="Renard E."/>
        </authorList>
    </citation>
    <scope>NUCLEOTIDE SEQUENCE [LARGE SCALE GENOMIC DNA]</scope>
    <source>
        <strain evidence="5">SPO-2</strain>
    </source>
</reference>
<dbReference type="PROSITE" id="PS50089">
    <property type="entry name" value="ZF_RING_2"/>
    <property type="match status" value="1"/>
</dbReference>
<dbReference type="AlphaFoldDB" id="A0AAV7JZS2"/>
<accession>A0AAV7JZS2</accession>
<keyword evidence="1 3" id="KW-0863">Zinc-finger</keyword>
<dbReference type="SMART" id="SM00184">
    <property type="entry name" value="RING"/>
    <property type="match status" value="1"/>
</dbReference>
<organism evidence="5 6">
    <name type="scientific">Oopsacas minuta</name>
    <dbReference type="NCBI Taxonomy" id="111878"/>
    <lineage>
        <taxon>Eukaryota</taxon>
        <taxon>Metazoa</taxon>
        <taxon>Porifera</taxon>
        <taxon>Hexactinellida</taxon>
        <taxon>Hexasterophora</taxon>
        <taxon>Lyssacinosida</taxon>
        <taxon>Leucopsacidae</taxon>
        <taxon>Oopsacas</taxon>
    </lineage>
</organism>
<dbReference type="InterPro" id="IPR018289">
    <property type="entry name" value="MULE_transposase_dom"/>
</dbReference>
<keyword evidence="1 3" id="KW-0479">Metal-binding</keyword>
<proteinExistence type="predicted"/>
<feature type="domain" description="RING-type" evidence="4">
    <location>
        <begin position="436"/>
        <end position="476"/>
    </location>
</feature>
<evidence type="ECO:0000256" key="2">
    <source>
        <dbReference type="ARBA" id="ARBA00022833"/>
    </source>
</evidence>
<dbReference type="SUPFAM" id="SSF57850">
    <property type="entry name" value="RING/U-box"/>
    <property type="match status" value="1"/>
</dbReference>
<dbReference type="InterPro" id="IPR001841">
    <property type="entry name" value="Znf_RING"/>
</dbReference>
<keyword evidence="2" id="KW-0862">Zinc</keyword>
<dbReference type="Pfam" id="PF10551">
    <property type="entry name" value="MULE"/>
    <property type="match status" value="1"/>
</dbReference>
<sequence length="488" mass="56031">MEYSFDQYKRNTGKVYTSSDGYKYFCHKSIENILYLGCVLFRKGCKGSAKLEKATNLIYPKSEHNHGLQDYRAEVYAIKTKCKTTSQTSQHNLRHIFNDVTRSNPSASQVTFKECESSMFRARKILQPMIPQSASEFSEVLPTTTFAVNHKATVIVDVGRHAIPAIHCLLTNKDDELYVAVIQKIRELVPQLEPDCAMSDWEQAARNAVKRVYPGIRVNGCWFHYTQAIWRKTQKYGLASTCRGNSECASFVKKIMAIPFLPAELILPIYNLLQIPTLQQSQMKKLEVFLNYFEKQWLTKIGPEELSIFNLKYVTNNAAESYHGKLKSIIKSSHPRIWNFLIVINNTIADYDNEMARIQEGREITRPRKKKNVMKNEHRKRCKEKLLSGSYSPIQFLERISCYIGNATSLEDTINSDDSDMLEEPESFGSIETNKCVVCLQTRSSTWVFMPCRHANCCTQCSDTIDQLQQTCPTCRGIIEGKFQIFLN</sequence>
<evidence type="ECO:0000256" key="3">
    <source>
        <dbReference type="PROSITE-ProRule" id="PRU00175"/>
    </source>
</evidence>
<keyword evidence="6" id="KW-1185">Reference proteome</keyword>